<keyword evidence="6" id="KW-1185">Reference proteome</keyword>
<protein>
    <submittedName>
        <fullName evidence="5">Uncharacterized protein</fullName>
    </submittedName>
</protein>
<evidence type="ECO:0000313" key="6">
    <source>
        <dbReference type="Proteomes" id="UP000437017"/>
    </source>
</evidence>
<gene>
    <name evidence="5" type="ORF">E2I00_013826</name>
</gene>
<dbReference type="OrthoDB" id="10248446at2759"/>
<dbReference type="InterPro" id="IPR036419">
    <property type="entry name" value="Ribosomal_S3_C_sf"/>
</dbReference>
<dbReference type="GO" id="GO:1990904">
    <property type="term" value="C:ribonucleoprotein complex"/>
    <property type="evidence" value="ECO:0007669"/>
    <property type="project" value="UniProtKB-KW"/>
</dbReference>
<dbReference type="Gene3D" id="3.30.1140.32">
    <property type="entry name" value="Ribosomal protein S3, C-terminal domain"/>
    <property type="match status" value="1"/>
</dbReference>
<evidence type="ECO:0000256" key="2">
    <source>
        <dbReference type="ARBA" id="ARBA00022980"/>
    </source>
</evidence>
<accession>A0A643ATU0</accession>
<keyword evidence="3" id="KW-0687">Ribonucleoprotein</keyword>
<evidence type="ECO:0000256" key="4">
    <source>
        <dbReference type="SAM" id="MobiDB-lite"/>
    </source>
</evidence>
<feature type="region of interest" description="Disordered" evidence="4">
    <location>
        <begin position="36"/>
        <end position="87"/>
    </location>
</feature>
<comment type="caution">
    <text evidence="5">The sequence shown here is derived from an EMBL/GenBank/DDBJ whole genome shotgun (WGS) entry which is preliminary data.</text>
</comment>
<evidence type="ECO:0000313" key="5">
    <source>
        <dbReference type="EMBL" id="KAB0337846.1"/>
    </source>
</evidence>
<evidence type="ECO:0000256" key="3">
    <source>
        <dbReference type="ARBA" id="ARBA00023274"/>
    </source>
</evidence>
<name>A0A643ATU0_BALPH</name>
<comment type="similarity">
    <text evidence="1">Belongs to the universal ribosomal protein uS3 family.</text>
</comment>
<dbReference type="Proteomes" id="UP000437017">
    <property type="component" value="Unassembled WGS sequence"/>
</dbReference>
<reference evidence="5 6" key="1">
    <citation type="journal article" date="2019" name="PLoS ONE">
        <title>Genomic analyses reveal an absence of contemporary introgressive admixture between fin whales and blue whales, despite known hybrids.</title>
        <authorList>
            <person name="Westbury M.V."/>
            <person name="Petersen B."/>
            <person name="Lorenzen E.D."/>
        </authorList>
    </citation>
    <scope>NUCLEOTIDE SEQUENCE [LARGE SCALE GENOMIC DNA]</scope>
    <source>
        <strain evidence="5">FinWhale-01</strain>
    </source>
</reference>
<dbReference type="AlphaFoldDB" id="A0A643ATU0"/>
<keyword evidence="2" id="KW-0689">Ribosomal protein</keyword>
<proteinExistence type="inferred from homology"/>
<evidence type="ECO:0000256" key="1">
    <source>
        <dbReference type="ARBA" id="ARBA00010761"/>
    </source>
</evidence>
<feature type="non-terminal residue" evidence="5">
    <location>
        <position position="1"/>
    </location>
</feature>
<feature type="compositionally biased region" description="Basic and acidic residues" evidence="4">
    <location>
        <begin position="46"/>
        <end position="60"/>
    </location>
</feature>
<dbReference type="GO" id="GO:0005840">
    <property type="term" value="C:ribosome"/>
    <property type="evidence" value="ECO:0007669"/>
    <property type="project" value="UniProtKB-KW"/>
</dbReference>
<sequence length="87" mass="9408">RLSLSFGGSIKILPWGTRQGSRGVLGIKVKITLPWDPTGKTGPKKRLPDHMRTVEPKDELLPTTCTSEQKGGKPEPPAVPQLVPTAK</sequence>
<dbReference type="EMBL" id="SGJD01046486">
    <property type="protein sequence ID" value="KAB0337846.1"/>
    <property type="molecule type" value="Genomic_DNA"/>
</dbReference>
<organism evidence="5 6">
    <name type="scientific">Balaenoptera physalus</name>
    <name type="common">Fin whale</name>
    <name type="synonym">Balaena physalus</name>
    <dbReference type="NCBI Taxonomy" id="9770"/>
    <lineage>
        <taxon>Eukaryota</taxon>
        <taxon>Metazoa</taxon>
        <taxon>Chordata</taxon>
        <taxon>Craniata</taxon>
        <taxon>Vertebrata</taxon>
        <taxon>Euteleostomi</taxon>
        <taxon>Mammalia</taxon>
        <taxon>Eutheria</taxon>
        <taxon>Laurasiatheria</taxon>
        <taxon>Artiodactyla</taxon>
        <taxon>Whippomorpha</taxon>
        <taxon>Cetacea</taxon>
        <taxon>Mysticeti</taxon>
        <taxon>Balaenopteridae</taxon>
        <taxon>Balaenoptera</taxon>
    </lineage>
</organism>